<comment type="caution">
    <text evidence="1">The sequence shown here is derived from an EMBL/GenBank/DDBJ whole genome shotgun (WGS) entry which is preliminary data.</text>
</comment>
<name>A0A7J6VCL3_THATH</name>
<reference evidence="1 2" key="1">
    <citation type="submission" date="2020-06" db="EMBL/GenBank/DDBJ databases">
        <title>Transcriptomic and genomic resources for Thalictrum thalictroides and T. hernandezii: Facilitating candidate gene discovery in an emerging model plant lineage.</title>
        <authorList>
            <person name="Arias T."/>
            <person name="Riano-Pachon D.M."/>
            <person name="Di Stilio V.S."/>
        </authorList>
    </citation>
    <scope>NUCLEOTIDE SEQUENCE [LARGE SCALE GENOMIC DNA]</scope>
    <source>
        <strain evidence="2">cv. WT478/WT964</strain>
        <tissue evidence="1">Leaves</tissue>
    </source>
</reference>
<dbReference type="AlphaFoldDB" id="A0A7J6VCL3"/>
<organism evidence="1 2">
    <name type="scientific">Thalictrum thalictroides</name>
    <name type="common">Rue-anemone</name>
    <name type="synonym">Anemone thalictroides</name>
    <dbReference type="NCBI Taxonomy" id="46969"/>
    <lineage>
        <taxon>Eukaryota</taxon>
        <taxon>Viridiplantae</taxon>
        <taxon>Streptophyta</taxon>
        <taxon>Embryophyta</taxon>
        <taxon>Tracheophyta</taxon>
        <taxon>Spermatophyta</taxon>
        <taxon>Magnoliopsida</taxon>
        <taxon>Ranunculales</taxon>
        <taxon>Ranunculaceae</taxon>
        <taxon>Thalictroideae</taxon>
        <taxon>Thalictrum</taxon>
    </lineage>
</organism>
<evidence type="ECO:0000313" key="2">
    <source>
        <dbReference type="Proteomes" id="UP000554482"/>
    </source>
</evidence>
<dbReference type="EMBL" id="JABWDY010034672">
    <property type="protein sequence ID" value="KAF5182487.1"/>
    <property type="molecule type" value="Genomic_DNA"/>
</dbReference>
<evidence type="ECO:0000313" key="1">
    <source>
        <dbReference type="EMBL" id="KAF5182487.1"/>
    </source>
</evidence>
<keyword evidence="2" id="KW-1185">Reference proteome</keyword>
<protein>
    <submittedName>
        <fullName evidence="1">Uncharacterized protein</fullName>
    </submittedName>
</protein>
<proteinExistence type="predicted"/>
<accession>A0A7J6VCL3</accession>
<gene>
    <name evidence="1" type="ORF">FRX31_027926</name>
</gene>
<sequence>MHNEAVVPLVEIVPFVEMKGVRHGPLFSTRTQAALQKQERAVVIITITSYLRHMALGQLGDTPGLSNAYSNFKGIGDRATRSKLKCYSYTSPNFFNVFSKDSANTALPLCLSCPCQRRWWGLNGVGHYRKNMIWMLP</sequence>
<dbReference type="Proteomes" id="UP000554482">
    <property type="component" value="Unassembled WGS sequence"/>
</dbReference>